<evidence type="ECO:0000256" key="1">
    <source>
        <dbReference type="SAM" id="MobiDB-lite"/>
    </source>
</evidence>
<feature type="region of interest" description="Disordered" evidence="1">
    <location>
        <begin position="1"/>
        <end position="21"/>
    </location>
</feature>
<evidence type="ECO:0000313" key="3">
    <source>
        <dbReference type="Proteomes" id="UP000054721"/>
    </source>
</evidence>
<gene>
    <name evidence="2" type="ORF">T02_4097</name>
</gene>
<organism evidence="2 3">
    <name type="scientific">Trichinella nativa</name>
    <dbReference type="NCBI Taxonomy" id="6335"/>
    <lineage>
        <taxon>Eukaryota</taxon>
        <taxon>Metazoa</taxon>
        <taxon>Ecdysozoa</taxon>
        <taxon>Nematoda</taxon>
        <taxon>Enoplea</taxon>
        <taxon>Dorylaimia</taxon>
        <taxon>Trichinellida</taxon>
        <taxon>Trichinellidae</taxon>
        <taxon>Trichinella</taxon>
    </lineage>
</organism>
<accession>A0A0V1LGM1</accession>
<proteinExistence type="predicted"/>
<protein>
    <submittedName>
        <fullName evidence="2">Uncharacterized protein</fullName>
    </submittedName>
</protein>
<dbReference type="AlphaFoldDB" id="A0A0V1LGM1"/>
<sequence>MSRQSVRVPPSGSRHPPTPTHMLCQKSPTPVWSWSVSFGQIGHLNRRMLVWVLLSPMAEFYTAFNIGDKHVQCERAYFSSNVKLNQSLTSLGKFDQAPDEHCTVIVHIPPHRAFAVKSNSRVGSIVTFDVFTNYDIVNGECQNWKRKTSCYLFMKQLSEGHQESLTAMHARVTNPSASSRHLAKASKDNGIFRRLADYCGGQRPFSSSLTIARQLRAKVVGYGQRRPVSLLGDLLHTYAEKFDTWIHEHGNTAFIMMNRPISASAACVQIDRANLLFKLTPAYYTKRLLNVREKKPSKQALAYFLSLYTTVHSRRHFVCQIDERQITWRDGQTAKSAKVNMQKMLFSANLTLLNLLALFPIANFNRID</sequence>
<keyword evidence="3" id="KW-1185">Reference proteome</keyword>
<reference evidence="2 3" key="1">
    <citation type="submission" date="2015-05" db="EMBL/GenBank/DDBJ databases">
        <title>Evolution of Trichinella species and genotypes.</title>
        <authorList>
            <person name="Korhonen P.K."/>
            <person name="Edoardo P."/>
            <person name="Giuseppe L.R."/>
            <person name="Gasser R.B."/>
        </authorList>
    </citation>
    <scope>NUCLEOTIDE SEQUENCE [LARGE SCALE GENOMIC DNA]</scope>
    <source>
        <strain evidence="2">ISS10</strain>
    </source>
</reference>
<comment type="caution">
    <text evidence="2">The sequence shown here is derived from an EMBL/GenBank/DDBJ whole genome shotgun (WGS) entry which is preliminary data.</text>
</comment>
<name>A0A0V1LGM1_9BILA</name>
<evidence type="ECO:0000313" key="2">
    <source>
        <dbReference type="EMBL" id="KRZ58696.1"/>
    </source>
</evidence>
<dbReference type="Proteomes" id="UP000054721">
    <property type="component" value="Unassembled WGS sequence"/>
</dbReference>
<dbReference type="EMBL" id="JYDW01000053">
    <property type="protein sequence ID" value="KRZ58696.1"/>
    <property type="molecule type" value="Genomic_DNA"/>
</dbReference>
<dbReference type="OrthoDB" id="10526724at2759"/>